<evidence type="ECO:0000256" key="3">
    <source>
        <dbReference type="ARBA" id="ARBA00022741"/>
    </source>
</evidence>
<dbReference type="GO" id="GO:0015833">
    <property type="term" value="P:peptide transport"/>
    <property type="evidence" value="ECO:0007669"/>
    <property type="project" value="InterPro"/>
</dbReference>
<sequence>MSGIDNDIIGGNNAIGNGNNSGATIGGEPVIEVSHLSVTYHSARRDVTAVDDVTFTVRRGDTVGIVGESGSGKSTLVDTFLGILPQNADITGSFSLFGEDFTHAAEHEWRRVRGRILGFVPQDPRTNLDPTMTVGRQTEQIVRLRHPERSRQEARERVVELFTEVGIDRPELRYRQYPHELSGGLQQRVLIAQALASEPEIIVADEPTSALDVTVQKRILDVLESLVRKRGITLVMITHDLAVASDRTRRLLVIHNGRLVEQGDTRQVLDHPKESYTRHLLACAPAFQVRDNVLDDERGEHDGHENRAESVEPSDDGIAVNWNDVSKVYHERGGRGEAFNALDHVSLTARTGRTLAIVGESGSGKSTLLRLALALSAPTSGTVLVDGRNIHELHGRALRAERRNFQLVQQNPFDSLDPNYTVRKVIDEPLRSFGYGNRRRRSQRIAELLDRVSLPARLLDAKGSELSGGQCQRVAIARALAISPKILFLDEPVSALDVSVQSQILDLLKDLQESLGVTYVFVSHDLAVVAGLADDIAVLEHGSIVEHGSVEDVFGHPRNAYTKKLLDAIPGR</sequence>
<dbReference type="PROSITE" id="PS00211">
    <property type="entry name" value="ABC_TRANSPORTER_1"/>
    <property type="match status" value="1"/>
</dbReference>
<gene>
    <name evidence="7" type="ORF">CS006_10245</name>
</gene>
<keyword evidence="2" id="KW-0813">Transport</keyword>
<name>A0A2M9H6R1_9BIFI</name>
<dbReference type="EMBL" id="PEBI01000005">
    <property type="protein sequence ID" value="PJM72494.1"/>
    <property type="molecule type" value="Genomic_DNA"/>
</dbReference>
<dbReference type="SMART" id="SM00382">
    <property type="entry name" value="AAA"/>
    <property type="match status" value="2"/>
</dbReference>
<dbReference type="Pfam" id="PF08352">
    <property type="entry name" value="oligo_HPY"/>
    <property type="match status" value="2"/>
</dbReference>
<dbReference type="SUPFAM" id="SSF52540">
    <property type="entry name" value="P-loop containing nucleoside triphosphate hydrolases"/>
    <property type="match status" value="2"/>
</dbReference>
<dbReference type="GO" id="GO:0055085">
    <property type="term" value="P:transmembrane transport"/>
    <property type="evidence" value="ECO:0007669"/>
    <property type="project" value="UniProtKB-ARBA"/>
</dbReference>
<comment type="caution">
    <text evidence="7">The sequence shown here is derived from an EMBL/GenBank/DDBJ whole genome shotgun (WGS) entry which is preliminary data.</text>
</comment>
<dbReference type="Gene3D" id="3.40.50.300">
    <property type="entry name" value="P-loop containing nucleotide triphosphate hydrolases"/>
    <property type="match status" value="2"/>
</dbReference>
<dbReference type="PANTHER" id="PTHR43776">
    <property type="entry name" value="TRANSPORT ATP-BINDING PROTEIN"/>
    <property type="match status" value="1"/>
</dbReference>
<comment type="similarity">
    <text evidence="1">Belongs to the ABC transporter superfamily.</text>
</comment>
<feature type="region of interest" description="Disordered" evidence="5">
    <location>
        <begin position="297"/>
        <end position="316"/>
    </location>
</feature>
<dbReference type="Proteomes" id="UP000229095">
    <property type="component" value="Unassembled WGS sequence"/>
</dbReference>
<evidence type="ECO:0000313" key="8">
    <source>
        <dbReference type="Proteomes" id="UP000229095"/>
    </source>
</evidence>
<dbReference type="PANTHER" id="PTHR43776:SF7">
    <property type="entry name" value="D,D-DIPEPTIDE TRANSPORT ATP-BINDING PROTEIN DDPF-RELATED"/>
    <property type="match status" value="1"/>
</dbReference>
<evidence type="ECO:0000259" key="6">
    <source>
        <dbReference type="PROSITE" id="PS50893"/>
    </source>
</evidence>
<keyword evidence="8" id="KW-1185">Reference proteome</keyword>
<dbReference type="InterPro" id="IPR027417">
    <property type="entry name" value="P-loop_NTPase"/>
</dbReference>
<evidence type="ECO:0000313" key="7">
    <source>
        <dbReference type="EMBL" id="PJM72494.1"/>
    </source>
</evidence>
<dbReference type="GO" id="GO:0005524">
    <property type="term" value="F:ATP binding"/>
    <property type="evidence" value="ECO:0007669"/>
    <property type="project" value="UniProtKB-KW"/>
</dbReference>
<dbReference type="InterPro" id="IPR003439">
    <property type="entry name" value="ABC_transporter-like_ATP-bd"/>
</dbReference>
<proteinExistence type="inferred from homology"/>
<dbReference type="InterPro" id="IPR050319">
    <property type="entry name" value="ABC_transp_ATP-bind"/>
</dbReference>
<keyword evidence="4 7" id="KW-0067">ATP-binding</keyword>
<feature type="compositionally biased region" description="Basic and acidic residues" evidence="5">
    <location>
        <begin position="297"/>
        <end position="310"/>
    </location>
</feature>
<feature type="domain" description="ABC transporter" evidence="6">
    <location>
        <begin position="31"/>
        <end position="281"/>
    </location>
</feature>
<evidence type="ECO:0000256" key="5">
    <source>
        <dbReference type="SAM" id="MobiDB-lite"/>
    </source>
</evidence>
<evidence type="ECO:0000256" key="2">
    <source>
        <dbReference type="ARBA" id="ARBA00022448"/>
    </source>
</evidence>
<dbReference type="OrthoDB" id="5357528at2"/>
<dbReference type="NCBIfam" id="NF007739">
    <property type="entry name" value="PRK10419.1"/>
    <property type="match status" value="2"/>
</dbReference>
<dbReference type="NCBIfam" id="NF008453">
    <property type="entry name" value="PRK11308.1"/>
    <property type="match status" value="2"/>
</dbReference>
<dbReference type="AlphaFoldDB" id="A0A2M9H6R1"/>
<dbReference type="InterPro" id="IPR013563">
    <property type="entry name" value="Oligopep_ABC_C"/>
</dbReference>
<evidence type="ECO:0000256" key="4">
    <source>
        <dbReference type="ARBA" id="ARBA00022840"/>
    </source>
</evidence>
<accession>A0A2M9H6R1</accession>
<reference evidence="7 8" key="1">
    <citation type="submission" date="2017-10" db="EMBL/GenBank/DDBJ databases">
        <title>Draft genome sequences of strains TRE 1, TRE 9, TRE H and TRI 7, isolated from tamarins, belonging to four potential novel Bifidobacterium species.</title>
        <authorList>
            <person name="Mattarelli P."/>
            <person name="Modesto M."/>
            <person name="Puglisi E."/>
            <person name="Morelli L."/>
            <person name="Spezio C."/>
            <person name="Bonetti A."/>
            <person name="Sandri C."/>
        </authorList>
    </citation>
    <scope>NUCLEOTIDE SEQUENCE [LARGE SCALE GENOMIC DNA]</scope>
    <source>
        <strain evidence="8">TRE1</strain>
    </source>
</reference>
<dbReference type="GO" id="GO:0016887">
    <property type="term" value="F:ATP hydrolysis activity"/>
    <property type="evidence" value="ECO:0007669"/>
    <property type="project" value="InterPro"/>
</dbReference>
<dbReference type="CDD" id="cd03257">
    <property type="entry name" value="ABC_NikE_OppD_transporters"/>
    <property type="match status" value="2"/>
</dbReference>
<dbReference type="InterPro" id="IPR003593">
    <property type="entry name" value="AAA+_ATPase"/>
</dbReference>
<dbReference type="InterPro" id="IPR017871">
    <property type="entry name" value="ABC_transporter-like_CS"/>
</dbReference>
<dbReference type="RefSeq" id="WP_100511723.1">
    <property type="nucleotide sequence ID" value="NZ_PEBI01000005.1"/>
</dbReference>
<dbReference type="Pfam" id="PF00005">
    <property type="entry name" value="ABC_tran"/>
    <property type="match status" value="2"/>
</dbReference>
<dbReference type="PROSITE" id="PS50893">
    <property type="entry name" value="ABC_TRANSPORTER_2"/>
    <property type="match status" value="2"/>
</dbReference>
<protein>
    <submittedName>
        <fullName evidence="7">ABC transporter ATP-binding protein</fullName>
    </submittedName>
</protein>
<feature type="domain" description="ABC transporter" evidence="6">
    <location>
        <begin position="320"/>
        <end position="566"/>
    </location>
</feature>
<keyword evidence="3" id="KW-0547">Nucleotide-binding</keyword>
<organism evidence="7 8">
    <name type="scientific">Bifidobacterium primatium</name>
    <dbReference type="NCBI Taxonomy" id="2045438"/>
    <lineage>
        <taxon>Bacteria</taxon>
        <taxon>Bacillati</taxon>
        <taxon>Actinomycetota</taxon>
        <taxon>Actinomycetes</taxon>
        <taxon>Bifidobacteriales</taxon>
        <taxon>Bifidobacteriaceae</taxon>
        <taxon>Bifidobacterium</taxon>
    </lineage>
</organism>
<evidence type="ECO:0000256" key="1">
    <source>
        <dbReference type="ARBA" id="ARBA00005417"/>
    </source>
</evidence>